<dbReference type="InterPro" id="IPR036322">
    <property type="entry name" value="WD40_repeat_dom_sf"/>
</dbReference>
<dbReference type="PANTHER" id="PTHR15052">
    <property type="entry name" value="RNA POLYMERASE III TRANSCRIPTION INITIATION FACTOR COMPLEX SUBUNIT"/>
    <property type="match status" value="1"/>
</dbReference>
<feature type="compositionally biased region" description="Acidic residues" evidence="4">
    <location>
        <begin position="34"/>
        <end position="45"/>
    </location>
</feature>
<dbReference type="Proteomes" id="UP000305067">
    <property type="component" value="Unassembled WGS sequence"/>
</dbReference>
<keyword evidence="2" id="KW-0804">Transcription</keyword>
<evidence type="ECO:0000256" key="1">
    <source>
        <dbReference type="ARBA" id="ARBA00004123"/>
    </source>
</evidence>
<organism evidence="5 6">
    <name type="scientific">Pterulicium gracile</name>
    <dbReference type="NCBI Taxonomy" id="1884261"/>
    <lineage>
        <taxon>Eukaryota</taxon>
        <taxon>Fungi</taxon>
        <taxon>Dikarya</taxon>
        <taxon>Basidiomycota</taxon>
        <taxon>Agaricomycotina</taxon>
        <taxon>Agaricomycetes</taxon>
        <taxon>Agaricomycetidae</taxon>
        <taxon>Agaricales</taxon>
        <taxon>Pleurotineae</taxon>
        <taxon>Pterulaceae</taxon>
        <taxon>Pterulicium</taxon>
    </lineage>
</organism>
<evidence type="ECO:0000256" key="4">
    <source>
        <dbReference type="SAM" id="MobiDB-lite"/>
    </source>
</evidence>
<evidence type="ECO:0000313" key="6">
    <source>
        <dbReference type="Proteomes" id="UP000305067"/>
    </source>
</evidence>
<dbReference type="InterPro" id="IPR052416">
    <property type="entry name" value="GTF3C_component"/>
</dbReference>
<comment type="subcellular location">
    <subcellularLocation>
        <location evidence="1">Nucleus</location>
    </subcellularLocation>
</comment>
<feature type="compositionally biased region" description="Acidic residues" evidence="4">
    <location>
        <begin position="775"/>
        <end position="789"/>
    </location>
</feature>
<dbReference type="InterPro" id="IPR015943">
    <property type="entry name" value="WD40/YVTN_repeat-like_dom_sf"/>
</dbReference>
<dbReference type="PANTHER" id="PTHR15052:SF2">
    <property type="entry name" value="GENERAL TRANSCRIPTION FACTOR 3C POLYPEPTIDE 2"/>
    <property type="match status" value="1"/>
</dbReference>
<gene>
    <name evidence="5" type="ORF">BDV98DRAFT_519382</name>
</gene>
<feature type="region of interest" description="Disordered" evidence="4">
    <location>
        <begin position="767"/>
        <end position="789"/>
    </location>
</feature>
<feature type="compositionally biased region" description="Acidic residues" evidence="4">
    <location>
        <begin position="59"/>
        <end position="78"/>
    </location>
</feature>
<keyword evidence="3" id="KW-0539">Nucleus</keyword>
<dbReference type="GO" id="GO:0006383">
    <property type="term" value="P:transcription by RNA polymerase III"/>
    <property type="evidence" value="ECO:0007669"/>
    <property type="project" value="TreeGrafter"/>
</dbReference>
<keyword evidence="6" id="KW-1185">Reference proteome</keyword>
<name>A0A5C3QY74_9AGAR</name>
<dbReference type="OrthoDB" id="4703at2759"/>
<reference evidence="5 6" key="1">
    <citation type="journal article" date="2019" name="Nat. Ecol. Evol.">
        <title>Megaphylogeny resolves global patterns of mushroom evolution.</title>
        <authorList>
            <person name="Varga T."/>
            <person name="Krizsan K."/>
            <person name="Foldi C."/>
            <person name="Dima B."/>
            <person name="Sanchez-Garcia M."/>
            <person name="Sanchez-Ramirez S."/>
            <person name="Szollosi G.J."/>
            <person name="Szarkandi J.G."/>
            <person name="Papp V."/>
            <person name="Albert L."/>
            <person name="Andreopoulos W."/>
            <person name="Angelini C."/>
            <person name="Antonin V."/>
            <person name="Barry K.W."/>
            <person name="Bougher N.L."/>
            <person name="Buchanan P."/>
            <person name="Buyck B."/>
            <person name="Bense V."/>
            <person name="Catcheside P."/>
            <person name="Chovatia M."/>
            <person name="Cooper J."/>
            <person name="Damon W."/>
            <person name="Desjardin D."/>
            <person name="Finy P."/>
            <person name="Geml J."/>
            <person name="Haridas S."/>
            <person name="Hughes K."/>
            <person name="Justo A."/>
            <person name="Karasinski D."/>
            <person name="Kautmanova I."/>
            <person name="Kiss B."/>
            <person name="Kocsube S."/>
            <person name="Kotiranta H."/>
            <person name="LaButti K.M."/>
            <person name="Lechner B.E."/>
            <person name="Liimatainen K."/>
            <person name="Lipzen A."/>
            <person name="Lukacs Z."/>
            <person name="Mihaltcheva S."/>
            <person name="Morgado L.N."/>
            <person name="Niskanen T."/>
            <person name="Noordeloos M.E."/>
            <person name="Ohm R.A."/>
            <person name="Ortiz-Santana B."/>
            <person name="Ovrebo C."/>
            <person name="Racz N."/>
            <person name="Riley R."/>
            <person name="Savchenko A."/>
            <person name="Shiryaev A."/>
            <person name="Soop K."/>
            <person name="Spirin V."/>
            <person name="Szebenyi C."/>
            <person name="Tomsovsky M."/>
            <person name="Tulloss R.E."/>
            <person name="Uehling J."/>
            <person name="Grigoriev I.V."/>
            <person name="Vagvolgyi C."/>
            <person name="Papp T."/>
            <person name="Martin F.M."/>
            <person name="Miettinen O."/>
            <person name="Hibbett D.S."/>
            <person name="Nagy L.G."/>
        </authorList>
    </citation>
    <scope>NUCLEOTIDE SEQUENCE [LARGE SCALE GENOMIC DNA]</scope>
    <source>
        <strain evidence="5 6">CBS 309.79</strain>
    </source>
</reference>
<dbReference type="GO" id="GO:0000127">
    <property type="term" value="C:transcription factor TFIIIC complex"/>
    <property type="evidence" value="ECO:0007669"/>
    <property type="project" value="TreeGrafter"/>
</dbReference>
<evidence type="ECO:0000313" key="5">
    <source>
        <dbReference type="EMBL" id="TFL06945.1"/>
    </source>
</evidence>
<accession>A0A5C3QY74</accession>
<evidence type="ECO:0000256" key="3">
    <source>
        <dbReference type="ARBA" id="ARBA00023242"/>
    </source>
</evidence>
<feature type="compositionally biased region" description="Low complexity" evidence="4">
    <location>
        <begin position="92"/>
        <end position="104"/>
    </location>
</feature>
<dbReference type="SMART" id="SM00320">
    <property type="entry name" value="WD40"/>
    <property type="match status" value="3"/>
</dbReference>
<protein>
    <submittedName>
        <fullName evidence="5">WD40-repeat-containing domain protein</fullName>
    </submittedName>
</protein>
<dbReference type="STRING" id="1884261.A0A5C3QY74"/>
<feature type="region of interest" description="Disordered" evidence="4">
    <location>
        <begin position="1"/>
        <end position="127"/>
    </location>
</feature>
<dbReference type="GO" id="GO:0005634">
    <property type="term" value="C:nucleus"/>
    <property type="evidence" value="ECO:0007669"/>
    <property type="project" value="UniProtKB-SubCell"/>
</dbReference>
<dbReference type="Gene3D" id="2.130.10.10">
    <property type="entry name" value="YVTN repeat-like/Quinoprotein amine dehydrogenase"/>
    <property type="match status" value="1"/>
</dbReference>
<dbReference type="AlphaFoldDB" id="A0A5C3QY74"/>
<evidence type="ECO:0000256" key="2">
    <source>
        <dbReference type="ARBA" id="ARBA00023163"/>
    </source>
</evidence>
<dbReference type="InterPro" id="IPR001680">
    <property type="entry name" value="WD40_rpt"/>
</dbReference>
<dbReference type="EMBL" id="ML178814">
    <property type="protein sequence ID" value="TFL06945.1"/>
    <property type="molecule type" value="Genomic_DNA"/>
</dbReference>
<proteinExistence type="predicted"/>
<dbReference type="SUPFAM" id="SSF50978">
    <property type="entry name" value="WD40 repeat-like"/>
    <property type="match status" value="1"/>
</dbReference>
<sequence length="789" mass="86429">MTRQLRPRTSQPNYRLVAAGLQEEPVAGPSHVDDDSDGSVFELEDGAAAGKGKDTAPTSEEEDDDDDELDAMSVDDDEPPPKAKGKGKAKAKATPAKTPRAAKSAPKRDATQHTPATIKGGGRQYKNGNTLARASTRQMYVLPTPSVAHRHRAIPLIDPSGWGERMMSAPKPYGFGNVPTTLTDAFHRDRALRTRSARMWGYNVGAGPLWELTEDRAWFKEGKMDAKEGERRPLVYGDISLPSEWAIPVKEQEASTYLPSADAVEEEGTLKRPPPLPCSFGKIHDQTRLEMDMFQTVDLSDYISGKRSHVFNAGAPVWGLDWCPMFPSEREARGYKQYLAVGPFPSPAHSPEIGRKCARPFNACIQIWTLSCTDEETSEAALECDMVLCHESGPAYELKWCPLPSHDTLSEEKDGMRQLGLLAGTFEDGSMSIYAVPDPEQYDRDDSEGPHALHVLSILVKVQPLVRVEMEGSACWSLDWANSELLCVSTTHGAVAVYNVKEAIKTAFDTNRIVESPLPTHYIQIHQSAIRAAVWLRAPSSHDDPNSSDPTVVVTGGYDGMVCLTDIRDGHRAVMNRTRDVINGLSFSPYTGGPLTTDHENIVKMYAASPSMLGRGHTLLEPDGPVWSISSSEYHPHVAVGSVDGACNITNTLRSTRKGKTLPVFVHKVFQLDYSRQTNEFRMLDNFLPQETQDRPAATRAARLDKSKSVRDVGNGAWPVQVGVTRVAWHNGAGLASAGLLACATGSGLCRVDWLEGRWLRGEIPFGRAKGGGQVDDDDDDDEEGEEDD</sequence>
<feature type="compositionally biased region" description="Polar residues" evidence="4">
    <location>
        <begin position="1"/>
        <end position="13"/>
    </location>
</feature>